<dbReference type="EMBL" id="CP000076">
    <property type="protein sequence ID" value="AAY92709.1"/>
    <property type="molecule type" value="Genomic_DNA"/>
</dbReference>
<protein>
    <submittedName>
        <fullName evidence="1">Uncharacterized protein</fullName>
    </submittedName>
</protein>
<dbReference type="KEGG" id="pfl:PFL_3441"/>
<evidence type="ECO:0000313" key="1">
    <source>
        <dbReference type="EMBL" id="AAY92709.1"/>
    </source>
</evidence>
<accession>Q4KB38</accession>
<reference evidence="1 2" key="1">
    <citation type="journal article" date="2005" name="Nat. Biotechnol.">
        <title>Complete genome sequence of the plant commensal Pseudomonas fluorescens Pf-5.</title>
        <authorList>
            <person name="Paulsen I.T."/>
            <person name="Press C.M."/>
            <person name="Ravel J."/>
            <person name="Kobayashi D.Y."/>
            <person name="Myers G.S."/>
            <person name="Mavrodi D.V."/>
            <person name="DeBoy R.T."/>
            <person name="Seshadri R."/>
            <person name="Ren Q."/>
            <person name="Madupu R."/>
            <person name="Dodson R.J."/>
            <person name="Durkin A.S."/>
            <person name="Brinkac L.M."/>
            <person name="Daugherty S.C."/>
            <person name="Sullivan S.A."/>
            <person name="Rosovitz M.J."/>
            <person name="Gwinn M.L."/>
            <person name="Zhou L."/>
            <person name="Schneider D.J."/>
            <person name="Cartinhour S.W."/>
            <person name="Nelson W.C."/>
            <person name="Weidman J."/>
            <person name="Watkins K."/>
            <person name="Tran K."/>
            <person name="Khouri H."/>
            <person name="Pierson E.A."/>
            <person name="Pierson L.S.III."/>
            <person name="Thomashow L.S."/>
            <person name="Loper J.E."/>
        </authorList>
    </citation>
    <scope>NUCLEOTIDE SEQUENCE [LARGE SCALE GENOMIC DNA]</scope>
    <source>
        <strain evidence="2">ATCC BAA-477 / NRRL B-23932 / Pf-5</strain>
    </source>
</reference>
<evidence type="ECO:0000313" key="2">
    <source>
        <dbReference type="Proteomes" id="UP000008540"/>
    </source>
</evidence>
<dbReference type="Proteomes" id="UP000008540">
    <property type="component" value="Chromosome"/>
</dbReference>
<gene>
    <name evidence="1" type="ordered locus">PFL_3441</name>
</gene>
<name>Q4KB38_PSEF5</name>
<dbReference type="HOGENOM" id="CLU_3375337_0_0_6"/>
<dbReference type="AlphaFoldDB" id="Q4KB38"/>
<organism evidence="1 2">
    <name type="scientific">Pseudomonas fluorescens (strain ATCC BAA-477 / NRRL B-23932 / Pf-5)</name>
    <dbReference type="NCBI Taxonomy" id="220664"/>
    <lineage>
        <taxon>Bacteria</taxon>
        <taxon>Pseudomonadati</taxon>
        <taxon>Pseudomonadota</taxon>
        <taxon>Gammaproteobacteria</taxon>
        <taxon>Pseudomonadales</taxon>
        <taxon>Pseudomonadaceae</taxon>
        <taxon>Pseudomonas</taxon>
    </lineage>
</organism>
<proteinExistence type="predicted"/>
<sequence>MAGSSKMGNQLLPIAVFIGWGGVSGFIDQRAQLL</sequence>